<dbReference type="PANTHER" id="PTHR11764">
    <property type="entry name" value="TERPENE CYCLASE/MUTASE FAMILY MEMBER"/>
    <property type="match status" value="1"/>
</dbReference>
<dbReference type="AlphaFoldDB" id="A0A2H5QSN6"/>
<gene>
    <name evidence="4" type="ORF">CUMW_258060</name>
</gene>
<evidence type="ECO:0000313" key="5">
    <source>
        <dbReference type="Proteomes" id="UP000236630"/>
    </source>
</evidence>
<dbReference type="InterPro" id="IPR008930">
    <property type="entry name" value="Terpenoid_cyclase/PrenylTrfase"/>
</dbReference>
<dbReference type="SUPFAM" id="SSF48239">
    <property type="entry name" value="Terpenoid cyclases/Protein prenyltransferases"/>
    <property type="match status" value="1"/>
</dbReference>
<dbReference type="Proteomes" id="UP000236630">
    <property type="component" value="Unassembled WGS sequence"/>
</dbReference>
<dbReference type="EMBL" id="BDQV01000738">
    <property type="protein sequence ID" value="GAY67627.1"/>
    <property type="molecule type" value="Genomic_DNA"/>
</dbReference>
<dbReference type="PANTHER" id="PTHR11764:SF58">
    <property type="entry name" value="BETA-AMYRIN SYNTHASE-RELATED"/>
    <property type="match status" value="1"/>
</dbReference>
<reference evidence="4 5" key="1">
    <citation type="journal article" date="2017" name="Front. Genet.">
        <title>Draft sequencing of the heterozygous diploid genome of Satsuma (Citrus unshiu Marc.) using a hybrid assembly approach.</title>
        <authorList>
            <person name="Shimizu T."/>
            <person name="Tanizawa Y."/>
            <person name="Mochizuki T."/>
            <person name="Nagasaki H."/>
            <person name="Yoshioka T."/>
            <person name="Toyoda A."/>
            <person name="Fujiyama A."/>
            <person name="Kaminuma E."/>
            <person name="Nakamura Y."/>
        </authorList>
    </citation>
    <scope>NUCLEOTIDE SEQUENCE [LARGE SCALE GENOMIC DNA]</scope>
    <source>
        <strain evidence="5">cv. Miyagawa wase</strain>
    </source>
</reference>
<evidence type="ECO:0000256" key="1">
    <source>
        <dbReference type="ARBA" id="ARBA00022737"/>
    </source>
</evidence>
<dbReference type="InterPro" id="IPR018333">
    <property type="entry name" value="Squalene_cyclase"/>
</dbReference>
<keyword evidence="2" id="KW-0413">Isomerase</keyword>
<comment type="caution">
    <text evidence="4">The sequence shown here is derived from an EMBL/GenBank/DDBJ whole genome shotgun (WGS) entry which is preliminary data.</text>
</comment>
<evidence type="ECO:0000313" key="4">
    <source>
        <dbReference type="EMBL" id="GAY67627.1"/>
    </source>
</evidence>
<proteinExistence type="predicted"/>
<feature type="domain" description="Squalene cyclase C-terminal" evidence="3">
    <location>
        <begin position="18"/>
        <end position="118"/>
    </location>
</feature>
<dbReference type="Gene3D" id="1.50.10.20">
    <property type="match status" value="1"/>
</dbReference>
<protein>
    <recommendedName>
        <fullName evidence="3">Squalene cyclase C-terminal domain-containing protein</fullName>
    </recommendedName>
</protein>
<name>A0A2H5QSN6_CITUN</name>
<sequence length="127" mass="14573">MVCNFRDSRCKMTYSNCLAIRKATDFLLKIQCEDGGWGESYHSCPNKTSWAMMALIHAGQMERGPTPLHHAAKLLINSQLGEGDFPQQELTRAFMGNCMSHYPTYRNIFPTWALAEYRSKFQSPKIF</sequence>
<organism evidence="4 5">
    <name type="scientific">Citrus unshiu</name>
    <name type="common">Satsuma mandarin</name>
    <name type="synonym">Citrus nobilis var. unshiu</name>
    <dbReference type="NCBI Taxonomy" id="55188"/>
    <lineage>
        <taxon>Eukaryota</taxon>
        <taxon>Viridiplantae</taxon>
        <taxon>Streptophyta</taxon>
        <taxon>Embryophyta</taxon>
        <taxon>Tracheophyta</taxon>
        <taxon>Spermatophyta</taxon>
        <taxon>Magnoliopsida</taxon>
        <taxon>eudicotyledons</taxon>
        <taxon>Gunneridae</taxon>
        <taxon>Pentapetalae</taxon>
        <taxon>rosids</taxon>
        <taxon>malvids</taxon>
        <taxon>Sapindales</taxon>
        <taxon>Rutaceae</taxon>
        <taxon>Aurantioideae</taxon>
        <taxon>Citrus</taxon>
    </lineage>
</organism>
<dbReference type="GO" id="GO:0042300">
    <property type="term" value="F:beta-amyrin synthase activity"/>
    <property type="evidence" value="ECO:0007669"/>
    <property type="project" value="UniProtKB-ARBA"/>
</dbReference>
<dbReference type="STRING" id="55188.A0A2H5QSN6"/>
<dbReference type="Pfam" id="PF13243">
    <property type="entry name" value="SQHop_cyclase_C"/>
    <property type="match status" value="1"/>
</dbReference>
<evidence type="ECO:0000259" key="3">
    <source>
        <dbReference type="Pfam" id="PF13243"/>
    </source>
</evidence>
<accession>A0A2H5QSN6</accession>
<evidence type="ECO:0000256" key="2">
    <source>
        <dbReference type="ARBA" id="ARBA00023235"/>
    </source>
</evidence>
<dbReference type="InterPro" id="IPR032696">
    <property type="entry name" value="SQ_cyclase_C"/>
</dbReference>
<keyword evidence="1" id="KW-0677">Repeat</keyword>
<keyword evidence="5" id="KW-1185">Reference proteome</keyword>
<dbReference type="GO" id="GO:0005811">
    <property type="term" value="C:lipid droplet"/>
    <property type="evidence" value="ECO:0007669"/>
    <property type="project" value="InterPro"/>
</dbReference>
<dbReference type="GO" id="GO:0016104">
    <property type="term" value="P:triterpenoid biosynthetic process"/>
    <property type="evidence" value="ECO:0007669"/>
    <property type="project" value="InterPro"/>
</dbReference>